<accession>A0ABU1SBG0</accession>
<feature type="transmembrane region" description="Helical" evidence="1">
    <location>
        <begin position="167"/>
        <end position="189"/>
    </location>
</feature>
<evidence type="ECO:0008006" key="4">
    <source>
        <dbReference type="Google" id="ProtNLM"/>
    </source>
</evidence>
<feature type="transmembrane region" description="Helical" evidence="1">
    <location>
        <begin position="215"/>
        <end position="236"/>
    </location>
</feature>
<comment type="caution">
    <text evidence="2">The sequence shown here is derived from an EMBL/GenBank/DDBJ whole genome shotgun (WGS) entry which is preliminary data.</text>
</comment>
<feature type="transmembrane region" description="Helical" evidence="1">
    <location>
        <begin position="59"/>
        <end position="79"/>
    </location>
</feature>
<evidence type="ECO:0000256" key="1">
    <source>
        <dbReference type="SAM" id="Phobius"/>
    </source>
</evidence>
<keyword evidence="1" id="KW-0812">Transmembrane</keyword>
<dbReference type="EMBL" id="JAVDUM010000005">
    <property type="protein sequence ID" value="MDR6866957.1"/>
    <property type="molecule type" value="Genomic_DNA"/>
</dbReference>
<protein>
    <recommendedName>
        <fullName evidence="4">ABC-2 type transport system permease protein</fullName>
    </recommendedName>
</protein>
<organism evidence="2 3">
    <name type="scientific">Microbacterium resistens</name>
    <dbReference type="NCBI Taxonomy" id="156977"/>
    <lineage>
        <taxon>Bacteria</taxon>
        <taxon>Bacillati</taxon>
        <taxon>Actinomycetota</taxon>
        <taxon>Actinomycetes</taxon>
        <taxon>Micrococcales</taxon>
        <taxon>Microbacteriaceae</taxon>
        <taxon>Microbacterium</taxon>
    </lineage>
</organism>
<keyword evidence="1" id="KW-1133">Transmembrane helix</keyword>
<name>A0ABU1SBG0_9MICO</name>
<keyword evidence="3" id="KW-1185">Reference proteome</keyword>
<evidence type="ECO:0000313" key="2">
    <source>
        <dbReference type="EMBL" id="MDR6866957.1"/>
    </source>
</evidence>
<feature type="transmembrane region" description="Helical" evidence="1">
    <location>
        <begin position="139"/>
        <end position="160"/>
    </location>
</feature>
<gene>
    <name evidence="2" type="ORF">J2Y69_001556</name>
</gene>
<dbReference type="Proteomes" id="UP001259347">
    <property type="component" value="Unassembled WGS sequence"/>
</dbReference>
<sequence>MTHAVRALRIEARRFIRDRYVPAFLALAALPLIALLGSLPEGLSEAPDGVLLGLRAHVGTGLLSQVALLAAALGAIRTSTAFAQGIVGRDALALPGMLPFWSRACSSAVAGALVGTTAWTLASMGVRLVAGADVVDPALLGPAAALGVGAGIWGFAIGALVRAPLSVLLVVFASLTPPLFLASIAPVVADLLPLGSALLAAGSPIGAGGDGPGQAFGALVAGAWGSILILAALLAYRWRSRLP</sequence>
<dbReference type="RefSeq" id="WP_310019245.1">
    <property type="nucleotide sequence ID" value="NZ_JAVDUM010000005.1"/>
</dbReference>
<feature type="transmembrane region" description="Helical" evidence="1">
    <location>
        <begin position="100"/>
        <end position="119"/>
    </location>
</feature>
<feature type="transmembrane region" description="Helical" evidence="1">
    <location>
        <begin position="20"/>
        <end position="39"/>
    </location>
</feature>
<reference evidence="2 3" key="1">
    <citation type="submission" date="2023-07" db="EMBL/GenBank/DDBJ databases">
        <title>Sorghum-associated microbial communities from plants grown in Nebraska, USA.</title>
        <authorList>
            <person name="Schachtman D."/>
        </authorList>
    </citation>
    <scope>NUCLEOTIDE SEQUENCE [LARGE SCALE GENOMIC DNA]</scope>
    <source>
        <strain evidence="2 3">2980</strain>
    </source>
</reference>
<keyword evidence="1" id="KW-0472">Membrane</keyword>
<evidence type="ECO:0000313" key="3">
    <source>
        <dbReference type="Proteomes" id="UP001259347"/>
    </source>
</evidence>
<proteinExistence type="predicted"/>